<gene>
    <name evidence="11" type="ORF">HKX02_08865</name>
</gene>
<organism evidence="11 12">
    <name type="scientific">Ochrobactrum soli</name>
    <dbReference type="NCBI Taxonomy" id="2448455"/>
    <lineage>
        <taxon>Bacteria</taxon>
        <taxon>Pseudomonadati</taxon>
        <taxon>Pseudomonadota</taxon>
        <taxon>Alphaproteobacteria</taxon>
        <taxon>Hyphomicrobiales</taxon>
        <taxon>Brucellaceae</taxon>
        <taxon>Brucella/Ochrobactrum group</taxon>
        <taxon>Ochrobactrum</taxon>
    </lineage>
</organism>
<dbReference type="PANTHER" id="PTHR34047:SF7">
    <property type="entry name" value="RNA-DIRECTED DNA POLYMERASE"/>
    <property type="match status" value="1"/>
</dbReference>
<dbReference type="PROSITE" id="PS00134">
    <property type="entry name" value="TRYPSIN_HIS"/>
    <property type="match status" value="1"/>
</dbReference>
<dbReference type="GO" id="GO:0051607">
    <property type="term" value="P:defense response to virus"/>
    <property type="evidence" value="ECO:0007669"/>
    <property type="project" value="UniProtKB-KW"/>
</dbReference>
<dbReference type="GO" id="GO:0004252">
    <property type="term" value="F:serine-type endopeptidase activity"/>
    <property type="evidence" value="ECO:0007669"/>
    <property type="project" value="InterPro"/>
</dbReference>
<keyword evidence="12" id="KW-1185">Reference proteome</keyword>
<protein>
    <recommendedName>
        <fullName evidence="1">RNA-directed DNA polymerase</fullName>
        <ecNumber evidence="1">2.7.7.49</ecNumber>
    </recommendedName>
</protein>
<evidence type="ECO:0000256" key="2">
    <source>
        <dbReference type="ARBA" id="ARBA00022679"/>
    </source>
</evidence>
<dbReference type="AlphaFoldDB" id="A0A849KLB8"/>
<evidence type="ECO:0000313" key="12">
    <source>
        <dbReference type="Proteomes" id="UP000574931"/>
    </source>
</evidence>
<dbReference type="InterPro" id="IPR000477">
    <property type="entry name" value="RT_dom"/>
</dbReference>
<evidence type="ECO:0000256" key="4">
    <source>
        <dbReference type="ARBA" id="ARBA00022723"/>
    </source>
</evidence>
<accession>A0A849KLB8</accession>
<evidence type="ECO:0000256" key="7">
    <source>
        <dbReference type="ARBA" id="ARBA00023118"/>
    </source>
</evidence>
<evidence type="ECO:0000259" key="10">
    <source>
        <dbReference type="PROSITE" id="PS50878"/>
    </source>
</evidence>
<dbReference type="InterPro" id="IPR000123">
    <property type="entry name" value="Reverse_transcriptase_msDNA"/>
</dbReference>
<dbReference type="Gene3D" id="2.40.10.10">
    <property type="entry name" value="Trypsin-like serine proteases"/>
    <property type="match status" value="2"/>
</dbReference>
<keyword evidence="11" id="KW-0378">Hydrolase</keyword>
<dbReference type="GO" id="GO:0046872">
    <property type="term" value="F:metal ion binding"/>
    <property type="evidence" value="ECO:0007669"/>
    <property type="project" value="UniProtKB-KW"/>
</dbReference>
<evidence type="ECO:0000256" key="5">
    <source>
        <dbReference type="ARBA" id="ARBA00022842"/>
    </source>
</evidence>
<dbReference type="InterPro" id="IPR043504">
    <property type="entry name" value="Peptidase_S1_PA_chymotrypsin"/>
</dbReference>
<keyword evidence="5" id="KW-0460">Magnesium</keyword>
<evidence type="ECO:0000256" key="9">
    <source>
        <dbReference type="ARBA" id="ARBA00048173"/>
    </source>
</evidence>
<feature type="domain" description="Reverse transcriptase" evidence="10">
    <location>
        <begin position="1"/>
        <end position="229"/>
    </location>
</feature>
<evidence type="ECO:0000256" key="1">
    <source>
        <dbReference type="ARBA" id="ARBA00012493"/>
    </source>
</evidence>
<comment type="catalytic activity">
    <reaction evidence="9">
        <text>DNA(n) + a 2'-deoxyribonucleoside 5'-triphosphate = DNA(n+1) + diphosphate</text>
        <dbReference type="Rhea" id="RHEA:22508"/>
        <dbReference type="Rhea" id="RHEA-COMP:17339"/>
        <dbReference type="Rhea" id="RHEA-COMP:17340"/>
        <dbReference type="ChEBI" id="CHEBI:33019"/>
        <dbReference type="ChEBI" id="CHEBI:61560"/>
        <dbReference type="ChEBI" id="CHEBI:173112"/>
        <dbReference type="EC" id="2.7.7.49"/>
    </reaction>
</comment>
<dbReference type="InterPro" id="IPR018114">
    <property type="entry name" value="TRYPSIN_HIS"/>
</dbReference>
<dbReference type="CDD" id="cd03487">
    <property type="entry name" value="RT_Bac_retron_II"/>
    <property type="match status" value="1"/>
</dbReference>
<evidence type="ECO:0000256" key="3">
    <source>
        <dbReference type="ARBA" id="ARBA00022695"/>
    </source>
</evidence>
<evidence type="ECO:0000256" key="6">
    <source>
        <dbReference type="ARBA" id="ARBA00022918"/>
    </source>
</evidence>
<dbReference type="GO" id="GO:0006508">
    <property type="term" value="P:proteolysis"/>
    <property type="evidence" value="ECO:0007669"/>
    <property type="project" value="UniProtKB-KW"/>
</dbReference>
<comment type="similarity">
    <text evidence="8">Belongs to the bacterial reverse transcriptase family.</text>
</comment>
<dbReference type="EMBL" id="JABFCY010000004">
    <property type="protein sequence ID" value="NNU60370.1"/>
    <property type="molecule type" value="Genomic_DNA"/>
</dbReference>
<keyword evidence="7" id="KW-0051">Antiviral defense</keyword>
<dbReference type="Pfam" id="PF00078">
    <property type="entry name" value="RVT_1"/>
    <property type="match status" value="1"/>
</dbReference>
<dbReference type="PANTHER" id="PTHR34047">
    <property type="entry name" value="NUCLEAR INTRON MATURASE 1, MITOCHONDRIAL-RELATED"/>
    <property type="match status" value="1"/>
</dbReference>
<keyword evidence="3" id="KW-0548">Nucleotidyltransferase</keyword>
<keyword evidence="2" id="KW-0808">Transferase</keyword>
<dbReference type="SUPFAM" id="SSF56672">
    <property type="entry name" value="DNA/RNA polymerases"/>
    <property type="match status" value="1"/>
</dbReference>
<dbReference type="GO" id="GO:0003723">
    <property type="term" value="F:RNA binding"/>
    <property type="evidence" value="ECO:0007669"/>
    <property type="project" value="InterPro"/>
</dbReference>
<dbReference type="Proteomes" id="UP000574931">
    <property type="component" value="Unassembled WGS sequence"/>
</dbReference>
<sequence length="496" mass="55717">MSPDELNKIRWFRGRMYRKFDISKGKSKKRTINSPNYRLKMLQKKISIQLAKIYKPRNSVHGFVSHRSVKTNAQSHIKQKYILNIDIKDFFPSITESRVRGLLEAIGLDENVSAAITWICCNDGCLPQGAPSSPLISNMICFRLDKNLQAFAKRTRCIYTRYADDITFSSHQPLSLLFAESVPRAGHFPVIQLSEGLRNLFTSNGFTLNDNKAHYADKHSRRTVTGIRVNEVLNIDRKFIRNVRAALYKIETIGLKDAQKELMSRFSSNASIEDYLRGKIAWLGHIKGVSDPIFRGLAARFNRSFAKSAIKIQPTQAEMRDRAVWVIEHFDGEMCQGSAFFLESVGLVTAAHCVEGSTEIELYHPSKPSNKFSGKIKSICSHRDLAIIEHNIPSVEYFELRRSLKDAQIGEELIAAGYPGFGPGDKLNIRPGTVSSRPVKSAVNYIEVTQKLAQGMSGGPLLDTDNNVSGVIHKGGALENRDFAVHIGELYLWLGI</sequence>
<proteinExistence type="inferred from homology"/>
<dbReference type="InterPro" id="IPR043502">
    <property type="entry name" value="DNA/RNA_pol_sf"/>
</dbReference>
<keyword evidence="6" id="KW-0695">RNA-directed DNA polymerase</keyword>
<evidence type="ECO:0000313" key="11">
    <source>
        <dbReference type="EMBL" id="NNU60370.1"/>
    </source>
</evidence>
<dbReference type="InterPro" id="IPR009003">
    <property type="entry name" value="Peptidase_S1_PA"/>
</dbReference>
<evidence type="ECO:0000256" key="8">
    <source>
        <dbReference type="ARBA" id="ARBA00034120"/>
    </source>
</evidence>
<dbReference type="SUPFAM" id="SSF50494">
    <property type="entry name" value="Trypsin-like serine proteases"/>
    <property type="match status" value="1"/>
</dbReference>
<name>A0A849KLB8_9HYPH</name>
<dbReference type="EC" id="2.7.7.49" evidence="1"/>
<dbReference type="PROSITE" id="PS50878">
    <property type="entry name" value="RT_POL"/>
    <property type="match status" value="1"/>
</dbReference>
<keyword evidence="4" id="KW-0479">Metal-binding</keyword>
<comment type="caution">
    <text evidence="11">The sequence shown here is derived from an EMBL/GenBank/DDBJ whole genome shotgun (WGS) entry which is preliminary data.</text>
</comment>
<dbReference type="Pfam" id="PF13365">
    <property type="entry name" value="Trypsin_2"/>
    <property type="match status" value="1"/>
</dbReference>
<reference evidence="11 12" key="1">
    <citation type="submission" date="2020-05" db="EMBL/GenBank/DDBJ databases">
        <title>Draft Genome Sequence of Ochrobactrum soli Isolated from Stable Fly Gut.</title>
        <authorList>
            <person name="Pileggi M.T."/>
            <person name="Vazhakkala L.J."/>
            <person name="Wong C.N."/>
        </authorList>
    </citation>
    <scope>NUCLEOTIDE SEQUENCE [LARGE SCALE GENOMIC DNA]</scope>
    <source>
        <strain evidence="11 12">MTP-C0764</strain>
    </source>
</reference>
<keyword evidence="11" id="KW-0645">Protease</keyword>
<dbReference type="PRINTS" id="PR00866">
    <property type="entry name" value="RNADNAPOLMS"/>
</dbReference>
<dbReference type="GO" id="GO:0003964">
    <property type="term" value="F:RNA-directed DNA polymerase activity"/>
    <property type="evidence" value="ECO:0007669"/>
    <property type="project" value="UniProtKB-KW"/>
</dbReference>
<dbReference type="InterPro" id="IPR051083">
    <property type="entry name" value="GrpII_Intron_Splice-Mob/Def"/>
</dbReference>